<dbReference type="PROSITE" id="PS01053">
    <property type="entry name" value="ARGINASE_1"/>
    <property type="match status" value="1"/>
</dbReference>
<dbReference type="AlphaFoldDB" id="A0A1G2R4C0"/>
<evidence type="ECO:0000256" key="5">
    <source>
        <dbReference type="RuleBase" id="RU003684"/>
    </source>
</evidence>
<sequence>MIRYPTLEPFNFLGLANQTYEGAKVVIFPVPYSGTTYWQSGTKDGPRAIIEASRHVELYDSELKKDPSKAGVFTLGEMEPAKQSPEETISRIKGVITKILQSGKFPFMLGGEHSISNGAIQAFHQKLGQNFSILHIDAHTDSRDEFEGTKWHHGCVMRRARELELKVTHVGIRAVSKAEAKYFESNGITSIFYAPNIPVNEIIETLQENVYITIDLDGLDPSIMPSVGTPEPGGLGWYETLNLLKTVAAKRKVIGADVVELCPIPGLVAPDFLAAKLVYKIIGYTS</sequence>
<dbReference type="PIRSF" id="PIRSF036979">
    <property type="entry name" value="Arginase"/>
    <property type="match status" value="1"/>
</dbReference>
<organism evidence="6 7">
    <name type="scientific">Candidatus Wildermuthbacteria bacterium RIFCSPHIGHO2_02_FULL_47_17</name>
    <dbReference type="NCBI Taxonomy" id="1802452"/>
    <lineage>
        <taxon>Bacteria</taxon>
        <taxon>Candidatus Wildermuthiibacteriota</taxon>
    </lineage>
</organism>
<name>A0A1G2R4C0_9BACT</name>
<dbReference type="PANTHER" id="PTHR11358:SF26">
    <property type="entry name" value="GUANIDINO ACID HYDROLASE, MITOCHONDRIAL"/>
    <property type="match status" value="1"/>
</dbReference>
<dbReference type="InterPro" id="IPR023696">
    <property type="entry name" value="Ureohydrolase_dom_sf"/>
</dbReference>
<dbReference type="InterPro" id="IPR020855">
    <property type="entry name" value="Ureohydrolase_Mn_BS"/>
</dbReference>
<keyword evidence="2 4" id="KW-0479">Metal-binding</keyword>
<proteinExistence type="inferred from homology"/>
<evidence type="ECO:0000256" key="4">
    <source>
        <dbReference type="PIRSR" id="PIRSR036979-1"/>
    </source>
</evidence>
<reference evidence="6 7" key="1">
    <citation type="journal article" date="2016" name="Nat. Commun.">
        <title>Thousands of microbial genomes shed light on interconnected biogeochemical processes in an aquifer system.</title>
        <authorList>
            <person name="Anantharaman K."/>
            <person name="Brown C.T."/>
            <person name="Hug L.A."/>
            <person name="Sharon I."/>
            <person name="Castelle C.J."/>
            <person name="Probst A.J."/>
            <person name="Thomas B.C."/>
            <person name="Singh A."/>
            <person name="Wilkins M.J."/>
            <person name="Karaoz U."/>
            <person name="Brodie E.L."/>
            <person name="Williams K.H."/>
            <person name="Hubbard S.S."/>
            <person name="Banfield J.F."/>
        </authorList>
    </citation>
    <scope>NUCLEOTIDE SEQUENCE [LARGE SCALE GENOMIC DNA]</scope>
</reference>
<dbReference type="SUPFAM" id="SSF52768">
    <property type="entry name" value="Arginase/deacetylase"/>
    <property type="match status" value="1"/>
</dbReference>
<feature type="binding site" evidence="4">
    <location>
        <position position="217"/>
    </location>
    <ligand>
        <name>Mn(2+)</name>
        <dbReference type="ChEBI" id="CHEBI:29035"/>
        <label>1</label>
    </ligand>
</feature>
<keyword evidence="4" id="KW-0464">Manganese</keyword>
<keyword evidence="3 5" id="KW-0378">Hydrolase</keyword>
<dbReference type="GO" id="GO:0033389">
    <property type="term" value="P:putrescine biosynthetic process from arginine, via agmatine"/>
    <property type="evidence" value="ECO:0007669"/>
    <property type="project" value="TreeGrafter"/>
</dbReference>
<dbReference type="CDD" id="cd11593">
    <property type="entry name" value="Agmatinase-like_2"/>
    <property type="match status" value="1"/>
</dbReference>
<feature type="binding site" evidence="4">
    <location>
        <position position="113"/>
    </location>
    <ligand>
        <name>Mn(2+)</name>
        <dbReference type="ChEBI" id="CHEBI:29035"/>
        <label>1</label>
    </ligand>
</feature>
<dbReference type="Pfam" id="PF00491">
    <property type="entry name" value="Arginase"/>
    <property type="match status" value="1"/>
</dbReference>
<dbReference type="GO" id="GO:0046872">
    <property type="term" value="F:metal ion binding"/>
    <property type="evidence" value="ECO:0007669"/>
    <property type="project" value="UniProtKB-KW"/>
</dbReference>
<comment type="caution">
    <text evidence="6">The sequence shown here is derived from an EMBL/GenBank/DDBJ whole genome shotgun (WGS) entry which is preliminary data.</text>
</comment>
<protein>
    <submittedName>
        <fullName evidence="6">Agmatinase</fullName>
    </submittedName>
</protein>
<evidence type="ECO:0000313" key="7">
    <source>
        <dbReference type="Proteomes" id="UP000179258"/>
    </source>
</evidence>
<dbReference type="Proteomes" id="UP000179258">
    <property type="component" value="Unassembled WGS sequence"/>
</dbReference>
<accession>A0A1G2R4C0</accession>
<comment type="cofactor">
    <cofactor evidence="4">
        <name>Mn(2+)</name>
        <dbReference type="ChEBI" id="CHEBI:29035"/>
    </cofactor>
    <text evidence="4">Binds 2 manganese ions per subunit.</text>
</comment>
<dbReference type="GO" id="GO:0008783">
    <property type="term" value="F:agmatinase activity"/>
    <property type="evidence" value="ECO:0007669"/>
    <property type="project" value="TreeGrafter"/>
</dbReference>
<dbReference type="PROSITE" id="PS51409">
    <property type="entry name" value="ARGINASE_2"/>
    <property type="match status" value="1"/>
</dbReference>
<dbReference type="Gene3D" id="3.40.800.10">
    <property type="entry name" value="Ureohydrolase domain"/>
    <property type="match status" value="1"/>
</dbReference>
<gene>
    <name evidence="6" type="ORF">A3D59_01735</name>
</gene>
<dbReference type="InterPro" id="IPR006035">
    <property type="entry name" value="Ureohydrolase"/>
</dbReference>
<dbReference type="NCBIfam" id="TIGR01230">
    <property type="entry name" value="agmatinase"/>
    <property type="match status" value="1"/>
</dbReference>
<comment type="similarity">
    <text evidence="1">Belongs to the arginase family. Agmatinase subfamily.</text>
</comment>
<evidence type="ECO:0000256" key="1">
    <source>
        <dbReference type="ARBA" id="ARBA00009227"/>
    </source>
</evidence>
<dbReference type="PANTHER" id="PTHR11358">
    <property type="entry name" value="ARGINASE/AGMATINASE"/>
    <property type="match status" value="1"/>
</dbReference>
<evidence type="ECO:0000313" key="6">
    <source>
        <dbReference type="EMBL" id="OHA66931.1"/>
    </source>
</evidence>
<evidence type="ECO:0000256" key="2">
    <source>
        <dbReference type="ARBA" id="ARBA00022723"/>
    </source>
</evidence>
<dbReference type="InterPro" id="IPR005925">
    <property type="entry name" value="Agmatinase-rel"/>
</dbReference>
<feature type="binding site" evidence="4">
    <location>
        <position position="141"/>
    </location>
    <ligand>
        <name>Mn(2+)</name>
        <dbReference type="ChEBI" id="CHEBI:29035"/>
        <label>1</label>
    </ligand>
</feature>
<feature type="binding site" evidence="4">
    <location>
        <position position="139"/>
    </location>
    <ligand>
        <name>Mn(2+)</name>
        <dbReference type="ChEBI" id="CHEBI:29035"/>
        <label>1</label>
    </ligand>
</feature>
<evidence type="ECO:0000256" key="3">
    <source>
        <dbReference type="ARBA" id="ARBA00022801"/>
    </source>
</evidence>
<dbReference type="EMBL" id="MHTX01000048">
    <property type="protein sequence ID" value="OHA66931.1"/>
    <property type="molecule type" value="Genomic_DNA"/>
</dbReference>
<feature type="binding site" evidence="4">
    <location>
        <position position="137"/>
    </location>
    <ligand>
        <name>Mn(2+)</name>
        <dbReference type="ChEBI" id="CHEBI:29035"/>
        <label>1</label>
    </ligand>
</feature>
<feature type="binding site" evidence="4">
    <location>
        <position position="215"/>
    </location>
    <ligand>
        <name>Mn(2+)</name>
        <dbReference type="ChEBI" id="CHEBI:29035"/>
        <label>1</label>
    </ligand>
</feature>